<feature type="domain" description="Prepilin type IV endopeptidase peptidase" evidence="3">
    <location>
        <begin position="3"/>
        <end position="105"/>
    </location>
</feature>
<evidence type="ECO:0000313" key="4">
    <source>
        <dbReference type="EMBL" id="QQE76536.1"/>
    </source>
</evidence>
<dbReference type="Pfam" id="PF01478">
    <property type="entry name" value="Peptidase_A24"/>
    <property type="match status" value="1"/>
</dbReference>
<dbReference type="KEGG" id="bcop:JD108_07785"/>
<evidence type="ECO:0000313" key="5">
    <source>
        <dbReference type="EMBL" id="QUO43609.1"/>
    </source>
</evidence>
<protein>
    <submittedName>
        <fullName evidence="4">Prepilin peptidase</fullName>
    </submittedName>
</protein>
<name>A0A7T5EPU5_9BACL</name>
<comment type="similarity">
    <text evidence="1">Belongs to the peptidase A24 family.</text>
</comment>
<dbReference type="Proteomes" id="UP000595847">
    <property type="component" value="Chromosome"/>
</dbReference>
<dbReference type="GO" id="GO:0004190">
    <property type="term" value="F:aspartic-type endopeptidase activity"/>
    <property type="evidence" value="ECO:0007669"/>
    <property type="project" value="InterPro"/>
</dbReference>
<gene>
    <name evidence="4" type="ORF">JD108_07785</name>
    <name evidence="5" type="ORF">KDJ56_07465</name>
</gene>
<feature type="transmembrane region" description="Helical" evidence="2">
    <location>
        <begin position="121"/>
        <end position="141"/>
    </location>
</feature>
<evidence type="ECO:0000259" key="3">
    <source>
        <dbReference type="Pfam" id="PF01478"/>
    </source>
</evidence>
<dbReference type="InterPro" id="IPR000045">
    <property type="entry name" value="Prepilin_IV_endopep_pep"/>
</dbReference>
<feature type="transmembrane region" description="Helical" evidence="2">
    <location>
        <begin position="45"/>
        <end position="64"/>
    </location>
</feature>
<dbReference type="Proteomes" id="UP000677234">
    <property type="component" value="Chromosome"/>
</dbReference>
<evidence type="ECO:0000313" key="7">
    <source>
        <dbReference type="Proteomes" id="UP000677234"/>
    </source>
</evidence>
<dbReference type="PANTHER" id="PTHR30487:SF0">
    <property type="entry name" value="PREPILIN LEADER PEPTIDASE_N-METHYLTRANSFERASE-RELATED"/>
    <property type="match status" value="1"/>
</dbReference>
<dbReference type="EMBL" id="CP073708">
    <property type="protein sequence ID" value="QUO43609.1"/>
    <property type="molecule type" value="Genomic_DNA"/>
</dbReference>
<organism evidence="4 6">
    <name type="scientific">Brevibacillus composti</name>
    <dbReference type="NCBI Taxonomy" id="2796470"/>
    <lineage>
        <taxon>Bacteria</taxon>
        <taxon>Bacillati</taxon>
        <taxon>Bacillota</taxon>
        <taxon>Bacilli</taxon>
        <taxon>Bacillales</taxon>
        <taxon>Paenibacillaceae</taxon>
        <taxon>Brevibacillus</taxon>
    </lineage>
</organism>
<keyword evidence="2" id="KW-0812">Transmembrane</keyword>
<reference evidence="5" key="2">
    <citation type="submission" date="2021-04" db="EMBL/GenBank/DDBJ databases">
        <title>Brevibacillus composti FJAT-54423, complete genome.</title>
        <authorList>
            <person name="Tang R."/>
        </authorList>
    </citation>
    <scope>NUCLEOTIDE SEQUENCE</scope>
    <source>
        <strain evidence="5">FJAT-54424</strain>
    </source>
</reference>
<feature type="transmembrane region" description="Helical" evidence="2">
    <location>
        <begin position="20"/>
        <end position="39"/>
    </location>
</feature>
<evidence type="ECO:0000256" key="1">
    <source>
        <dbReference type="ARBA" id="ARBA00005801"/>
    </source>
</evidence>
<feature type="transmembrane region" description="Helical" evidence="2">
    <location>
        <begin position="76"/>
        <end position="109"/>
    </location>
</feature>
<accession>A0A7T5EPU5</accession>
<dbReference type="Gene3D" id="1.20.120.1220">
    <property type="match status" value="1"/>
</dbReference>
<reference evidence="4 6" key="1">
    <citation type="submission" date="2020-12" db="EMBL/GenBank/DDBJ databases">
        <title>strain FJAT-54423T represents a novel species of the genus Brevibacillus.</title>
        <authorList>
            <person name="Tang R."/>
        </authorList>
    </citation>
    <scope>NUCLEOTIDE SEQUENCE [LARGE SCALE GENOMIC DNA]</scope>
    <source>
        <strain evidence="4 6">FJAT-54423</strain>
    </source>
</reference>
<sequence length="142" mass="15448">MPVCLILVIASITDLRRGLIYNWLTLPGIAYFLAVHLFLHPQQWFTYFFGMLLLGGISLLMAVLSKGQLGGGDIKLLALVGAAVGWQAGIYALMFTYLLACLVAIPIWAAGKWSRKRRGPLELPMAPFISGGTMVLLLLSLG</sequence>
<dbReference type="EMBL" id="CP066308">
    <property type="protein sequence ID" value="QQE76536.1"/>
    <property type="molecule type" value="Genomic_DNA"/>
</dbReference>
<dbReference type="AlphaFoldDB" id="A0A7T5EPU5"/>
<dbReference type="GO" id="GO:0005886">
    <property type="term" value="C:plasma membrane"/>
    <property type="evidence" value="ECO:0007669"/>
    <property type="project" value="TreeGrafter"/>
</dbReference>
<dbReference type="InterPro" id="IPR050882">
    <property type="entry name" value="Prepilin_peptidase/N-MTase"/>
</dbReference>
<keyword evidence="2" id="KW-0472">Membrane</keyword>
<proteinExistence type="inferred from homology"/>
<keyword evidence="2" id="KW-1133">Transmembrane helix</keyword>
<dbReference type="GO" id="GO:0006465">
    <property type="term" value="P:signal peptide processing"/>
    <property type="evidence" value="ECO:0007669"/>
    <property type="project" value="TreeGrafter"/>
</dbReference>
<evidence type="ECO:0000313" key="6">
    <source>
        <dbReference type="Proteomes" id="UP000595847"/>
    </source>
</evidence>
<evidence type="ECO:0000256" key="2">
    <source>
        <dbReference type="SAM" id="Phobius"/>
    </source>
</evidence>
<dbReference type="PANTHER" id="PTHR30487">
    <property type="entry name" value="TYPE 4 PREPILIN-LIKE PROTEINS LEADER PEPTIDE-PROCESSING ENZYME"/>
    <property type="match status" value="1"/>
</dbReference>
<keyword evidence="7" id="KW-1185">Reference proteome</keyword>